<proteinExistence type="predicted"/>
<keyword evidence="1" id="KW-0479">Metal-binding</keyword>
<feature type="domain" description="EF-hand" evidence="4">
    <location>
        <begin position="91"/>
        <end position="126"/>
    </location>
</feature>
<accession>A0A0A9DDI1</accession>
<dbReference type="PANTHER" id="PTHR45942">
    <property type="entry name" value="PROTEIN PHOSPATASE 3 REGULATORY SUBUNIT B ALPHA ISOFORM TYPE 1"/>
    <property type="match status" value="1"/>
</dbReference>
<dbReference type="InterPro" id="IPR011992">
    <property type="entry name" value="EF-hand-dom_pair"/>
</dbReference>
<reference evidence="5" key="2">
    <citation type="journal article" date="2015" name="Data Brief">
        <title>Shoot transcriptome of the giant reed, Arundo donax.</title>
        <authorList>
            <person name="Barrero R.A."/>
            <person name="Guerrero F.D."/>
            <person name="Moolhuijzen P."/>
            <person name="Goolsby J.A."/>
            <person name="Tidwell J."/>
            <person name="Bellgard S.E."/>
            <person name="Bellgard M.I."/>
        </authorList>
    </citation>
    <scope>NUCLEOTIDE SEQUENCE</scope>
    <source>
        <tissue evidence="5">Shoot tissue taken approximately 20 cm above the soil surface</tissue>
    </source>
</reference>
<evidence type="ECO:0000259" key="4">
    <source>
        <dbReference type="PROSITE" id="PS50222"/>
    </source>
</evidence>
<evidence type="ECO:0000256" key="2">
    <source>
        <dbReference type="ARBA" id="ARBA00022737"/>
    </source>
</evidence>
<dbReference type="PROSITE" id="PS50222">
    <property type="entry name" value="EF_HAND_2"/>
    <property type="match status" value="2"/>
</dbReference>
<dbReference type="SMART" id="SM00054">
    <property type="entry name" value="EFh"/>
    <property type="match status" value="4"/>
</dbReference>
<keyword evidence="2" id="KW-0677">Repeat</keyword>
<dbReference type="InterPro" id="IPR018247">
    <property type="entry name" value="EF_Hand_1_Ca_BS"/>
</dbReference>
<dbReference type="SUPFAM" id="SSF47473">
    <property type="entry name" value="EF-hand"/>
    <property type="match status" value="1"/>
</dbReference>
<feature type="domain" description="EF-hand" evidence="4">
    <location>
        <begin position="19"/>
        <end position="54"/>
    </location>
</feature>
<sequence>MNKLKKLAQQGIADCLSEKDIAKLKETFKAMDTKKRGMITLGKLKEGLRRCSAVFKRSEINGLMEADDNDNNTSINWEEFIAATVPLSKIEHKEHLMAAFTYFDKDGTGYITIDELQNACRTLDDIILEVDQNNDGQAEYSEFATMMQNQQLWNWVANNGKQHECTPEGGTPSLLTFLSCKDPVLLGYPFGSSQPLGEGCEFKRTEHSLNG</sequence>
<evidence type="ECO:0000256" key="3">
    <source>
        <dbReference type="ARBA" id="ARBA00022837"/>
    </source>
</evidence>
<dbReference type="EMBL" id="GBRH01213147">
    <property type="protein sequence ID" value="JAD84748.1"/>
    <property type="molecule type" value="Transcribed_RNA"/>
</dbReference>
<keyword evidence="3" id="KW-0106">Calcium</keyword>
<dbReference type="Gene3D" id="1.10.238.10">
    <property type="entry name" value="EF-hand"/>
    <property type="match status" value="2"/>
</dbReference>
<dbReference type="Pfam" id="PF13499">
    <property type="entry name" value="EF-hand_7"/>
    <property type="match status" value="2"/>
</dbReference>
<dbReference type="FunFam" id="1.10.238.10:FF:000001">
    <property type="entry name" value="Calmodulin 1"/>
    <property type="match status" value="1"/>
</dbReference>
<evidence type="ECO:0000313" key="5">
    <source>
        <dbReference type="EMBL" id="JAD84748.1"/>
    </source>
</evidence>
<dbReference type="AlphaFoldDB" id="A0A0A9DDI1"/>
<reference evidence="5" key="1">
    <citation type="submission" date="2014-09" db="EMBL/GenBank/DDBJ databases">
        <authorList>
            <person name="Magalhaes I.L.F."/>
            <person name="Oliveira U."/>
            <person name="Santos F.R."/>
            <person name="Vidigal T.H.D.A."/>
            <person name="Brescovit A.D."/>
            <person name="Santos A.J."/>
        </authorList>
    </citation>
    <scope>NUCLEOTIDE SEQUENCE</scope>
    <source>
        <tissue evidence="5">Shoot tissue taken approximately 20 cm above the soil surface</tissue>
    </source>
</reference>
<dbReference type="PROSITE" id="PS00018">
    <property type="entry name" value="EF_HAND_1"/>
    <property type="match status" value="1"/>
</dbReference>
<organism evidence="5">
    <name type="scientific">Arundo donax</name>
    <name type="common">Giant reed</name>
    <name type="synonym">Donax arundinaceus</name>
    <dbReference type="NCBI Taxonomy" id="35708"/>
    <lineage>
        <taxon>Eukaryota</taxon>
        <taxon>Viridiplantae</taxon>
        <taxon>Streptophyta</taxon>
        <taxon>Embryophyta</taxon>
        <taxon>Tracheophyta</taxon>
        <taxon>Spermatophyta</taxon>
        <taxon>Magnoliopsida</taxon>
        <taxon>Liliopsida</taxon>
        <taxon>Poales</taxon>
        <taxon>Poaceae</taxon>
        <taxon>PACMAD clade</taxon>
        <taxon>Arundinoideae</taxon>
        <taxon>Arundineae</taxon>
        <taxon>Arundo</taxon>
    </lineage>
</organism>
<dbReference type="CDD" id="cd00051">
    <property type="entry name" value="EFh"/>
    <property type="match status" value="1"/>
</dbReference>
<protein>
    <recommendedName>
        <fullName evidence="4">EF-hand domain-containing protein</fullName>
    </recommendedName>
</protein>
<dbReference type="InterPro" id="IPR002048">
    <property type="entry name" value="EF_hand_dom"/>
</dbReference>
<dbReference type="GO" id="GO:0005509">
    <property type="term" value="F:calcium ion binding"/>
    <property type="evidence" value="ECO:0007669"/>
    <property type="project" value="InterPro"/>
</dbReference>
<name>A0A0A9DDI1_ARUDO</name>
<evidence type="ECO:0000256" key="1">
    <source>
        <dbReference type="ARBA" id="ARBA00022723"/>
    </source>
</evidence>